<proteinExistence type="predicted"/>
<evidence type="ECO:0000313" key="1">
    <source>
        <dbReference type="Proteomes" id="UP000887569"/>
    </source>
</evidence>
<evidence type="ECO:0000313" key="2">
    <source>
        <dbReference type="WBParaSite" id="PgE055_g005_t08"/>
    </source>
</evidence>
<keyword evidence="1" id="KW-1185">Reference proteome</keyword>
<sequence>ELGSSTFDGDSIVAPTSFKSSIAKSFATTVSNEVHLSLAPKEIIHCYCCLSAFLALICVRSILMNYTGIILLNIFASDRSFKGDLLPNS</sequence>
<protein>
    <submittedName>
        <fullName evidence="2">Histone H5</fullName>
    </submittedName>
</protein>
<name>A0A914ZZH2_PARUN</name>
<accession>A0A914ZZH2</accession>
<dbReference type="AlphaFoldDB" id="A0A914ZZH2"/>
<reference evidence="2" key="1">
    <citation type="submission" date="2022-11" db="UniProtKB">
        <authorList>
            <consortium name="WormBaseParasite"/>
        </authorList>
    </citation>
    <scope>IDENTIFICATION</scope>
</reference>
<dbReference type="Proteomes" id="UP000887569">
    <property type="component" value="Unplaced"/>
</dbReference>
<organism evidence="1 2">
    <name type="scientific">Parascaris univalens</name>
    <name type="common">Nematode worm</name>
    <dbReference type="NCBI Taxonomy" id="6257"/>
    <lineage>
        <taxon>Eukaryota</taxon>
        <taxon>Metazoa</taxon>
        <taxon>Ecdysozoa</taxon>
        <taxon>Nematoda</taxon>
        <taxon>Chromadorea</taxon>
        <taxon>Rhabditida</taxon>
        <taxon>Spirurina</taxon>
        <taxon>Ascaridomorpha</taxon>
        <taxon>Ascaridoidea</taxon>
        <taxon>Ascarididae</taxon>
        <taxon>Parascaris</taxon>
    </lineage>
</organism>
<dbReference type="WBParaSite" id="PgE055_g005_t08">
    <property type="protein sequence ID" value="PgE055_g005_t08"/>
    <property type="gene ID" value="PgE055_g005"/>
</dbReference>